<name>A0A3N2PQY2_SODAK</name>
<proteinExistence type="predicted"/>
<feature type="compositionally biased region" description="Acidic residues" evidence="1">
    <location>
        <begin position="702"/>
        <end position="712"/>
    </location>
</feature>
<feature type="region of interest" description="Disordered" evidence="1">
    <location>
        <begin position="692"/>
        <end position="712"/>
    </location>
</feature>
<dbReference type="AlphaFoldDB" id="A0A3N2PQY2"/>
<organism evidence="2 3">
    <name type="scientific">Sodiomyces alkalinus (strain CBS 110278 / VKM F-3762 / F11)</name>
    <name type="common">Alkaliphilic filamentous fungus</name>
    <dbReference type="NCBI Taxonomy" id="1314773"/>
    <lineage>
        <taxon>Eukaryota</taxon>
        <taxon>Fungi</taxon>
        <taxon>Dikarya</taxon>
        <taxon>Ascomycota</taxon>
        <taxon>Pezizomycotina</taxon>
        <taxon>Sordariomycetes</taxon>
        <taxon>Hypocreomycetidae</taxon>
        <taxon>Glomerellales</taxon>
        <taxon>Plectosphaerellaceae</taxon>
        <taxon>Sodiomyces</taxon>
    </lineage>
</organism>
<protein>
    <submittedName>
        <fullName evidence="2">Uncharacterized protein</fullName>
    </submittedName>
</protein>
<accession>A0A3N2PQY2</accession>
<evidence type="ECO:0000313" key="3">
    <source>
        <dbReference type="Proteomes" id="UP000272025"/>
    </source>
</evidence>
<evidence type="ECO:0000256" key="1">
    <source>
        <dbReference type="SAM" id="MobiDB-lite"/>
    </source>
</evidence>
<dbReference type="RefSeq" id="XP_028464723.1">
    <property type="nucleotide sequence ID" value="XM_028615106.1"/>
</dbReference>
<evidence type="ECO:0000313" key="2">
    <source>
        <dbReference type="EMBL" id="ROT36917.1"/>
    </source>
</evidence>
<reference evidence="2 3" key="1">
    <citation type="journal article" date="2018" name="Mol. Ecol.">
        <title>The obligate alkalophilic soda-lake fungus Sodiomyces alkalinus has shifted to a protein diet.</title>
        <authorList>
            <person name="Grum-Grzhimaylo A.A."/>
            <person name="Falkoski D.L."/>
            <person name="van den Heuvel J."/>
            <person name="Valero-Jimenez C.A."/>
            <person name="Min B."/>
            <person name="Choi I.G."/>
            <person name="Lipzen A."/>
            <person name="Daum C.G."/>
            <person name="Aanen D.K."/>
            <person name="Tsang A."/>
            <person name="Henrissat B."/>
            <person name="Bilanenko E.N."/>
            <person name="de Vries R.P."/>
            <person name="van Kan J.A.L."/>
            <person name="Grigoriev I.V."/>
            <person name="Debets A.J.M."/>
        </authorList>
    </citation>
    <scope>NUCLEOTIDE SEQUENCE [LARGE SCALE GENOMIC DNA]</scope>
    <source>
        <strain evidence="2 3">F11</strain>
    </source>
</reference>
<keyword evidence="3" id="KW-1185">Reference proteome</keyword>
<dbReference type="GeneID" id="39583583"/>
<dbReference type="Proteomes" id="UP000272025">
    <property type="component" value="Unassembled WGS sequence"/>
</dbReference>
<gene>
    <name evidence="2" type="ORF">SODALDRAFT_380405</name>
</gene>
<dbReference type="EMBL" id="ML119058">
    <property type="protein sequence ID" value="ROT36917.1"/>
    <property type="molecule type" value="Genomic_DNA"/>
</dbReference>
<sequence length="712" mass="81196">MCCISYLFERARGESRRRREDGPLDHWDVPFLFHLGQAARDTEFAVYVASTKLWPKPDPQSRPFLRFVSLFKYFVQLDVMGVKDLSSDSFDLFVDLLNQRPTRPTNAINDTHGGKVDFIPDLAVVLVPEEYTLELERALPLREPHFETTWNTLWETLVGPRSNHWRSDSLGRTIKLCHRLWLDEHMQAVDFWRSDTRARAWVAVLTLGQRERPAGTKLAALLAALLLEWRGVFYENLISRDDIFTRATIEDTDLVEWFTHEHLQFLSEALLLAQRRWMNAQVQAGLIKMLETFGNLHASSNVILWLAHAGDRRCYDFALELCHTCMGHLKAAPRKFACNCSAGYGLFMLMRIRPEGSDWRTSWKTIVQSLLEANRHRCAFVLGFLAAFAVVYPTTGDESEMAWALEGLETRCLDHFDVAGCRAHSSEPYTMLAFGADPTDLNAADEVSNSEGVMMAPKDPGCPLDAAATAVAGPLVRSGAHDVGCPEHTRFLKKLARDAHRVSTWNLFSFWFRLLDSLATRLSETDRPDEEHVSRYAELYQSFVDEFLSRSIHHPEPRDDWSCQPLTLSCCDKCTLINDFLADPSRFKLVLDLDSDTNNHVASQFEGARCDLSYDGDQLIVYTQPDPHRQWLGLLTETRLVLLYMLGKHRIFELFMRAAVPGTEQTYEHLHSKIRMLLDWDIGAYDGRPETGGLPDFSSIGGDEEPEPMSID</sequence>